<dbReference type="EMBL" id="BTGU01000012">
    <property type="protein sequence ID" value="GMN41456.1"/>
    <property type="molecule type" value="Genomic_DNA"/>
</dbReference>
<keyword evidence="2" id="KW-1185">Reference proteome</keyword>
<reference evidence="1" key="1">
    <citation type="submission" date="2023-07" db="EMBL/GenBank/DDBJ databases">
        <title>draft genome sequence of fig (Ficus carica).</title>
        <authorList>
            <person name="Takahashi T."/>
            <person name="Nishimura K."/>
        </authorList>
    </citation>
    <scope>NUCLEOTIDE SEQUENCE</scope>
</reference>
<proteinExistence type="predicted"/>
<accession>A0AA88D3K9</accession>
<organism evidence="1 2">
    <name type="scientific">Ficus carica</name>
    <name type="common">Common fig</name>
    <dbReference type="NCBI Taxonomy" id="3494"/>
    <lineage>
        <taxon>Eukaryota</taxon>
        <taxon>Viridiplantae</taxon>
        <taxon>Streptophyta</taxon>
        <taxon>Embryophyta</taxon>
        <taxon>Tracheophyta</taxon>
        <taxon>Spermatophyta</taxon>
        <taxon>Magnoliopsida</taxon>
        <taxon>eudicotyledons</taxon>
        <taxon>Gunneridae</taxon>
        <taxon>Pentapetalae</taxon>
        <taxon>rosids</taxon>
        <taxon>fabids</taxon>
        <taxon>Rosales</taxon>
        <taxon>Moraceae</taxon>
        <taxon>Ficeae</taxon>
        <taxon>Ficus</taxon>
    </lineage>
</organism>
<dbReference type="Proteomes" id="UP001187192">
    <property type="component" value="Unassembled WGS sequence"/>
</dbReference>
<protein>
    <submittedName>
        <fullName evidence="1">Uncharacterized protein</fullName>
    </submittedName>
</protein>
<evidence type="ECO:0000313" key="2">
    <source>
        <dbReference type="Proteomes" id="UP001187192"/>
    </source>
</evidence>
<comment type="caution">
    <text evidence="1">The sequence shown here is derived from an EMBL/GenBank/DDBJ whole genome shotgun (WGS) entry which is preliminary data.</text>
</comment>
<name>A0AA88D3K9_FICCA</name>
<evidence type="ECO:0000313" key="1">
    <source>
        <dbReference type="EMBL" id="GMN41456.1"/>
    </source>
</evidence>
<gene>
    <name evidence="1" type="ORF">TIFTF001_010686</name>
</gene>
<sequence>MSLALEVDKDIDINSFEAFLIKELHLELIGFVSNVHSIRLVGKTISKLVDLTSGVQLKWFFKLVQYDNGVKTFPLVVDFFDCVNIMFGKYGNCSKGLHGEFSMSGASLSWSGDANVDTDMDWHLVDDYDVGKIPLSFDIKERNEF</sequence>
<dbReference type="AlphaFoldDB" id="A0AA88D3K9"/>